<feature type="transmembrane region" description="Helical" evidence="1">
    <location>
        <begin position="166"/>
        <end position="187"/>
    </location>
</feature>
<keyword evidence="1" id="KW-1133">Transmembrane helix</keyword>
<comment type="caution">
    <text evidence="2">The sequence shown here is derived from an EMBL/GenBank/DDBJ whole genome shotgun (WGS) entry which is preliminary data.</text>
</comment>
<feature type="transmembrane region" description="Helical" evidence="1">
    <location>
        <begin position="135"/>
        <end position="154"/>
    </location>
</feature>
<evidence type="ECO:0000256" key="1">
    <source>
        <dbReference type="SAM" id="Phobius"/>
    </source>
</evidence>
<accession>A0A9X4AI56</accession>
<organism evidence="2 3">
    <name type="scientific">Aquibacillus koreensis</name>
    <dbReference type="NCBI Taxonomy" id="279446"/>
    <lineage>
        <taxon>Bacteria</taxon>
        <taxon>Bacillati</taxon>
        <taxon>Bacillota</taxon>
        <taxon>Bacilli</taxon>
        <taxon>Bacillales</taxon>
        <taxon>Bacillaceae</taxon>
        <taxon>Aquibacillus</taxon>
    </lineage>
</organism>
<keyword evidence="1" id="KW-0472">Membrane</keyword>
<gene>
    <name evidence="2" type="ORF">NC661_10520</name>
</gene>
<dbReference type="RefSeq" id="WP_259872420.1">
    <property type="nucleotide sequence ID" value="NZ_JAMQJZ010000007.1"/>
</dbReference>
<evidence type="ECO:0000313" key="2">
    <source>
        <dbReference type="EMBL" id="MDC3420802.1"/>
    </source>
</evidence>
<name>A0A9X4AI56_9BACI</name>
<feature type="transmembrane region" description="Helical" evidence="1">
    <location>
        <begin position="12"/>
        <end position="38"/>
    </location>
</feature>
<feature type="transmembrane region" description="Helical" evidence="1">
    <location>
        <begin position="82"/>
        <end position="100"/>
    </location>
</feature>
<dbReference type="NCBIfam" id="TIGR02206">
    <property type="entry name" value="intg_mem_TP0381"/>
    <property type="match status" value="1"/>
</dbReference>
<reference evidence="2" key="1">
    <citation type="submission" date="2022-06" db="EMBL/GenBank/DDBJ databases">
        <title>Aquibacillus sp. a new bacterium isolated from soil saline samples.</title>
        <authorList>
            <person name="Galisteo C."/>
            <person name="De La Haba R."/>
            <person name="Sanchez-Porro C."/>
            <person name="Ventosa A."/>
        </authorList>
    </citation>
    <scope>NUCLEOTIDE SEQUENCE</scope>
    <source>
        <strain evidence="2">JCM 12387</strain>
    </source>
</reference>
<keyword evidence="1" id="KW-0812">Transmembrane</keyword>
<sequence>METWFSRSIDQPFVAFSFMHFTMLAIFILGIVLITLLHKKQLIKPRGLEVIRWTLLAVLLLSELSYQFWAITNETWSIRDRAPLHLCGIASFTAMLALIFKKEKLIQLCFFIGIIPATLALVTPDIPHDYQHFRFWKFFIHHIAIVWTSIFLVLTTKTSIHLRSFIYAYGFLVFYAIIIGFFVNPVINSNFLYLANTPAASTPLAFFGTGFWYYINLGIVANIVFFIQYLAFRYWNSRKG</sequence>
<feature type="transmembrane region" description="Helical" evidence="1">
    <location>
        <begin position="50"/>
        <end position="70"/>
    </location>
</feature>
<protein>
    <submittedName>
        <fullName evidence="2">TIGR02206 family membrane protein</fullName>
    </submittedName>
</protein>
<dbReference type="AlphaFoldDB" id="A0A9X4AI56"/>
<proteinExistence type="predicted"/>
<evidence type="ECO:0000313" key="3">
    <source>
        <dbReference type="Proteomes" id="UP001145072"/>
    </source>
</evidence>
<keyword evidence="3" id="KW-1185">Reference proteome</keyword>
<feature type="transmembrane region" description="Helical" evidence="1">
    <location>
        <begin position="105"/>
        <end position="123"/>
    </location>
</feature>
<dbReference type="Pfam" id="PF14808">
    <property type="entry name" value="TMEM164"/>
    <property type="match status" value="1"/>
</dbReference>
<dbReference type="EMBL" id="JAMQJZ010000007">
    <property type="protein sequence ID" value="MDC3420802.1"/>
    <property type="molecule type" value="Genomic_DNA"/>
</dbReference>
<dbReference type="Proteomes" id="UP001145072">
    <property type="component" value="Unassembled WGS sequence"/>
</dbReference>
<dbReference type="InterPro" id="IPR011737">
    <property type="entry name" value="CHP02206_TP0381"/>
</dbReference>
<feature type="transmembrane region" description="Helical" evidence="1">
    <location>
        <begin position="211"/>
        <end position="232"/>
    </location>
</feature>